<accession>A0CY91</accession>
<keyword evidence="1" id="KW-1133">Transmembrane helix</keyword>
<keyword evidence="1" id="KW-0812">Transmembrane</keyword>
<keyword evidence="1" id="KW-0472">Membrane</keyword>
<dbReference type="GeneID" id="5028938"/>
<dbReference type="HOGENOM" id="CLU_1252767_0_0_1"/>
<dbReference type="AlphaFoldDB" id="A0CY91"/>
<reference evidence="2 3" key="1">
    <citation type="journal article" date="2006" name="Nature">
        <title>Global trends of whole-genome duplications revealed by the ciliate Paramecium tetraurelia.</title>
        <authorList>
            <consortium name="Genoscope"/>
            <person name="Aury J.-M."/>
            <person name="Jaillon O."/>
            <person name="Duret L."/>
            <person name="Noel B."/>
            <person name="Jubin C."/>
            <person name="Porcel B.M."/>
            <person name="Segurens B."/>
            <person name="Daubin V."/>
            <person name="Anthouard V."/>
            <person name="Aiach N."/>
            <person name="Arnaiz O."/>
            <person name="Billaut A."/>
            <person name="Beisson J."/>
            <person name="Blanc I."/>
            <person name="Bouhouche K."/>
            <person name="Camara F."/>
            <person name="Duharcourt S."/>
            <person name="Guigo R."/>
            <person name="Gogendeau D."/>
            <person name="Katinka M."/>
            <person name="Keller A.-M."/>
            <person name="Kissmehl R."/>
            <person name="Klotz C."/>
            <person name="Koll F."/>
            <person name="Le Moue A."/>
            <person name="Lepere C."/>
            <person name="Malinsky S."/>
            <person name="Nowacki M."/>
            <person name="Nowak J.K."/>
            <person name="Plattner H."/>
            <person name="Poulain J."/>
            <person name="Ruiz F."/>
            <person name="Serrano V."/>
            <person name="Zagulski M."/>
            <person name="Dessen P."/>
            <person name="Betermier M."/>
            <person name="Weissenbach J."/>
            <person name="Scarpelli C."/>
            <person name="Schachter V."/>
            <person name="Sperling L."/>
            <person name="Meyer E."/>
            <person name="Cohen J."/>
            <person name="Wincker P."/>
        </authorList>
    </citation>
    <scope>NUCLEOTIDE SEQUENCE [LARGE SCALE GENOMIC DNA]</scope>
    <source>
        <strain evidence="2 3">Stock d4-2</strain>
    </source>
</reference>
<dbReference type="InParanoid" id="A0CY91"/>
<proteinExistence type="predicted"/>
<sequence>MKETNKHTKQICGQNIFYLLFYYEFLQERTGLKKYSYKQLDRTCLQQQQLYLYTQKVSIMMFKPYYQHHMDILQNNTYYFMIDNQEDKLIYRIEQFMCLCGWFKQRFNNFSNNSCKEYNTYEFLLKKLVLLIRDTMYTFKSQQERGLYENIRHPQFFSVCSIFYLVSKMVYIKLVLYLYRIKYSKFKLKDFSKLTLNFNSKNFSITLKNLYRCMQYYQRDN</sequence>
<dbReference type="RefSeq" id="XP_001443155.1">
    <property type="nucleotide sequence ID" value="XM_001443118.1"/>
</dbReference>
<evidence type="ECO:0000313" key="3">
    <source>
        <dbReference type="Proteomes" id="UP000000600"/>
    </source>
</evidence>
<keyword evidence="3" id="KW-1185">Reference proteome</keyword>
<dbReference type="KEGG" id="ptm:GSPATT00039096001"/>
<evidence type="ECO:0008006" key="4">
    <source>
        <dbReference type="Google" id="ProtNLM"/>
    </source>
</evidence>
<dbReference type="Proteomes" id="UP000000600">
    <property type="component" value="Unassembled WGS sequence"/>
</dbReference>
<evidence type="ECO:0000256" key="1">
    <source>
        <dbReference type="SAM" id="Phobius"/>
    </source>
</evidence>
<dbReference type="EMBL" id="CT868218">
    <property type="protein sequence ID" value="CAK75758.1"/>
    <property type="molecule type" value="Genomic_DNA"/>
</dbReference>
<name>A0CY91_PARTE</name>
<feature type="transmembrane region" description="Helical" evidence="1">
    <location>
        <begin position="156"/>
        <end position="179"/>
    </location>
</feature>
<protein>
    <recommendedName>
        <fullName evidence="4">Transmembrane protein</fullName>
    </recommendedName>
</protein>
<organism evidence="2 3">
    <name type="scientific">Paramecium tetraurelia</name>
    <dbReference type="NCBI Taxonomy" id="5888"/>
    <lineage>
        <taxon>Eukaryota</taxon>
        <taxon>Sar</taxon>
        <taxon>Alveolata</taxon>
        <taxon>Ciliophora</taxon>
        <taxon>Intramacronucleata</taxon>
        <taxon>Oligohymenophorea</taxon>
        <taxon>Peniculida</taxon>
        <taxon>Parameciidae</taxon>
        <taxon>Paramecium</taxon>
    </lineage>
</organism>
<gene>
    <name evidence="2" type="ORF">GSPATT00039096001</name>
</gene>
<evidence type="ECO:0000313" key="2">
    <source>
        <dbReference type="EMBL" id="CAK75758.1"/>
    </source>
</evidence>